<evidence type="ECO:0000256" key="2">
    <source>
        <dbReference type="SAM" id="SignalP"/>
    </source>
</evidence>
<dbReference type="SUPFAM" id="SSF53474">
    <property type="entry name" value="alpha/beta-Hydrolases"/>
    <property type="match status" value="2"/>
</dbReference>
<keyword evidence="6" id="KW-1185">Reference proteome</keyword>
<dbReference type="Pfam" id="PF00561">
    <property type="entry name" value="Abhydrolase_1"/>
    <property type="match status" value="1"/>
</dbReference>
<dbReference type="FunFam" id="3.40.50.1820:FF:000270">
    <property type="entry name" value="Alpha/beta-Hydrolases superfamily protein"/>
    <property type="match status" value="2"/>
</dbReference>
<feature type="signal peptide" evidence="2">
    <location>
        <begin position="1"/>
        <end position="17"/>
    </location>
</feature>
<dbReference type="Proteomes" id="UP000298416">
    <property type="component" value="Unassembled WGS sequence"/>
</dbReference>
<comment type="caution">
    <text evidence="5">The sequence shown here is derived from an EMBL/GenBank/DDBJ whole genome shotgun (WGS) entry which is preliminary data.</text>
</comment>
<accession>A0A8X8XNI3</accession>
<dbReference type="Gene3D" id="3.40.50.1820">
    <property type="entry name" value="alpha/beta hydrolase"/>
    <property type="match status" value="2"/>
</dbReference>
<dbReference type="PANTHER" id="PTHR45763:SF61">
    <property type="entry name" value="AB HYDROLASE-1 DOMAIN-CONTAINING PROTEIN"/>
    <property type="match status" value="1"/>
</dbReference>
<dbReference type="AlphaFoldDB" id="A0A8X8XNI3"/>
<protein>
    <recommendedName>
        <fullName evidence="3 4">AB hydrolase-1 domain-containing protein</fullName>
    </recommendedName>
</protein>
<feature type="chain" id="PRO_5036447499" description="AB hydrolase-1 domain-containing protein" evidence="2">
    <location>
        <begin position="18"/>
        <end position="703"/>
    </location>
</feature>
<reference evidence="5" key="1">
    <citation type="submission" date="2018-01" db="EMBL/GenBank/DDBJ databases">
        <authorList>
            <person name="Mao J.F."/>
        </authorList>
    </citation>
    <scope>NUCLEOTIDE SEQUENCE</scope>
    <source>
        <strain evidence="5">Huo1</strain>
        <tissue evidence="5">Leaf</tissue>
    </source>
</reference>
<evidence type="ECO:0000259" key="3">
    <source>
        <dbReference type="Pfam" id="PF00561"/>
    </source>
</evidence>
<feature type="domain" description="AB hydrolase-1" evidence="3">
    <location>
        <begin position="67"/>
        <end position="323"/>
    </location>
</feature>
<keyword evidence="1" id="KW-1133">Transmembrane helix</keyword>
<keyword evidence="1" id="KW-0472">Membrane</keyword>
<evidence type="ECO:0000256" key="1">
    <source>
        <dbReference type="SAM" id="Phobius"/>
    </source>
</evidence>
<organism evidence="5">
    <name type="scientific">Salvia splendens</name>
    <name type="common">Scarlet sage</name>
    <dbReference type="NCBI Taxonomy" id="180675"/>
    <lineage>
        <taxon>Eukaryota</taxon>
        <taxon>Viridiplantae</taxon>
        <taxon>Streptophyta</taxon>
        <taxon>Embryophyta</taxon>
        <taxon>Tracheophyta</taxon>
        <taxon>Spermatophyta</taxon>
        <taxon>Magnoliopsida</taxon>
        <taxon>eudicotyledons</taxon>
        <taxon>Gunneridae</taxon>
        <taxon>Pentapetalae</taxon>
        <taxon>asterids</taxon>
        <taxon>lamiids</taxon>
        <taxon>Lamiales</taxon>
        <taxon>Lamiaceae</taxon>
        <taxon>Nepetoideae</taxon>
        <taxon>Mentheae</taxon>
        <taxon>Salviinae</taxon>
        <taxon>Salvia</taxon>
        <taxon>Salvia subgen. Calosphace</taxon>
        <taxon>core Calosphace</taxon>
    </lineage>
</organism>
<keyword evidence="1" id="KW-0812">Transmembrane</keyword>
<feature type="transmembrane region" description="Helical" evidence="1">
    <location>
        <begin position="353"/>
        <end position="380"/>
    </location>
</feature>
<sequence length="703" mass="78609">MSWKIRVVLLIGFVAWAYRPFRPPPPPRLCGTKGGPPLVGPRIQLRDGRNLSYKEHGVPKEAAKYKVILVHGFSSSKHEASITATDLVEKLGIYFVSFDRPGYGESDPDPKRTIKSLALDIEELGLQLQLGAKFYIIGISMGGQAVWGCLKYIPHRVKGAALLAPVVNYWWPSFPPALATEAYHLQPVQDQWALRVARHAPWLVYWWNTQKWFPGSSVAAGTQNFTAPDLQIIAKMAASGVSHKAYATQQGVHESYHRDMMVGFGHRDLDPMQLEDPFPHGEGSVHLWHGTDDGVVPVSLQRYIAEELPWVQYHELPNAGHLFSCGETAVKDAILSKLLMAYKMRLNSHKDSCIILVFSMAAMFWKAIAVLLIALLAWSYQALCPPTPRLCGTTGGPSVEGPRIRLRDGRHLAYMEHGVSKETANYKIILVHGFGSNKNEAHFARSALVEKLGIHLVSFDRPGYGESDPDPKRTMESIALDIEELRDKLALGPKFYIIGTSMGGQVVWGCLKYISHRLAGVAMIAPVVNYWWPGFPAKLATEAYYEQFPQDQWALRVAHYAPSLVYWWNTQKWFPPSSVAAGRPNFTAPDLQVLAKLSASMVNKDYSTQQGLFESLHRDMMIGFGSWDFDPMDLDNPFLNREGSVHVWQGDNDGLVPVTLQRYIAKKLPWIQYHEMPNAGHLFPHGDTTATDAILNALLVGDK</sequence>
<evidence type="ECO:0000259" key="4">
    <source>
        <dbReference type="Pfam" id="PF12697"/>
    </source>
</evidence>
<proteinExistence type="predicted"/>
<dbReference type="InterPro" id="IPR029058">
    <property type="entry name" value="AB_hydrolase_fold"/>
</dbReference>
<evidence type="ECO:0000313" key="5">
    <source>
        <dbReference type="EMBL" id="KAG6417366.1"/>
    </source>
</evidence>
<reference evidence="5" key="2">
    <citation type="submission" date="2020-08" db="EMBL/GenBank/DDBJ databases">
        <title>Plant Genome Project.</title>
        <authorList>
            <person name="Zhang R.-G."/>
        </authorList>
    </citation>
    <scope>NUCLEOTIDE SEQUENCE</scope>
    <source>
        <strain evidence="5">Huo1</strain>
        <tissue evidence="5">Leaf</tissue>
    </source>
</reference>
<gene>
    <name evidence="5" type="ORF">SASPL_119520</name>
</gene>
<keyword evidence="2" id="KW-0732">Signal</keyword>
<dbReference type="EMBL" id="PNBA02000007">
    <property type="protein sequence ID" value="KAG6417366.1"/>
    <property type="molecule type" value="Genomic_DNA"/>
</dbReference>
<name>A0A8X8XNI3_SALSN</name>
<dbReference type="PANTHER" id="PTHR45763">
    <property type="entry name" value="HYDROLASE, ALPHA/BETA FOLD FAMILY PROTEIN, EXPRESSED-RELATED"/>
    <property type="match status" value="1"/>
</dbReference>
<dbReference type="InterPro" id="IPR000073">
    <property type="entry name" value="AB_hydrolase_1"/>
</dbReference>
<evidence type="ECO:0000313" key="6">
    <source>
        <dbReference type="Proteomes" id="UP000298416"/>
    </source>
</evidence>
<dbReference type="Pfam" id="PF12697">
    <property type="entry name" value="Abhydrolase_6"/>
    <property type="match status" value="1"/>
</dbReference>
<feature type="domain" description="AB hydrolase-1" evidence="4">
    <location>
        <begin position="428"/>
        <end position="686"/>
    </location>
</feature>
<dbReference type="GO" id="GO:0016787">
    <property type="term" value="F:hydrolase activity"/>
    <property type="evidence" value="ECO:0007669"/>
    <property type="project" value="UniProtKB-ARBA"/>
</dbReference>